<dbReference type="OrthoDB" id="9893211at2"/>
<evidence type="ECO:0000313" key="2">
    <source>
        <dbReference type="Proteomes" id="UP000318102"/>
    </source>
</evidence>
<comment type="caution">
    <text evidence="1">The sequence shown here is derived from an EMBL/GenBank/DDBJ whole genome shotgun (WGS) entry which is preliminary data.</text>
</comment>
<dbReference type="RefSeq" id="WP_144994667.1">
    <property type="nucleotide sequence ID" value="NZ_VNJK01000006.1"/>
</dbReference>
<name>A0A559IES1_9BACL</name>
<dbReference type="AlphaFoldDB" id="A0A559IES1"/>
<evidence type="ECO:0000313" key="1">
    <source>
        <dbReference type="EMBL" id="TVX85963.1"/>
    </source>
</evidence>
<proteinExistence type="predicted"/>
<dbReference type="EMBL" id="VNJK01000006">
    <property type="protein sequence ID" value="TVX85963.1"/>
    <property type="molecule type" value="Genomic_DNA"/>
</dbReference>
<sequence length="89" mass="10148">MSEINQGSIVTVVDKGFTYSNYTELFNHARKLIKVDILHAYNQTPTEGETYRVLTVVHHLDSMTPTPIALIHNDNLYAYLVEVDGLRLK</sequence>
<gene>
    <name evidence="1" type="ORF">FPZ44_23710</name>
</gene>
<dbReference type="Proteomes" id="UP000318102">
    <property type="component" value="Unassembled WGS sequence"/>
</dbReference>
<reference evidence="1 2" key="1">
    <citation type="submission" date="2019-07" db="EMBL/GenBank/DDBJ databases">
        <authorList>
            <person name="Kim J."/>
        </authorList>
    </citation>
    <scope>NUCLEOTIDE SEQUENCE [LARGE SCALE GENOMIC DNA]</scope>
    <source>
        <strain evidence="1 2">N4</strain>
    </source>
</reference>
<keyword evidence="2" id="KW-1185">Reference proteome</keyword>
<protein>
    <submittedName>
        <fullName evidence="1">Uncharacterized protein</fullName>
    </submittedName>
</protein>
<organism evidence="1 2">
    <name type="scientific">Paenibacillus agilis</name>
    <dbReference type="NCBI Taxonomy" id="3020863"/>
    <lineage>
        <taxon>Bacteria</taxon>
        <taxon>Bacillati</taxon>
        <taxon>Bacillota</taxon>
        <taxon>Bacilli</taxon>
        <taxon>Bacillales</taxon>
        <taxon>Paenibacillaceae</taxon>
        <taxon>Paenibacillus</taxon>
    </lineage>
</organism>
<accession>A0A559IES1</accession>